<dbReference type="PANTHER" id="PTHR35007:SF1">
    <property type="entry name" value="PILUS ASSEMBLY PROTEIN"/>
    <property type="match status" value="1"/>
</dbReference>
<keyword evidence="5 6" id="KW-0472">Membrane</keyword>
<feature type="transmembrane region" description="Helical" evidence="6">
    <location>
        <begin position="6"/>
        <end position="27"/>
    </location>
</feature>
<dbReference type="GO" id="GO:0005886">
    <property type="term" value="C:plasma membrane"/>
    <property type="evidence" value="ECO:0007669"/>
    <property type="project" value="UniProtKB-SubCell"/>
</dbReference>
<proteinExistence type="predicted"/>
<dbReference type="Proteomes" id="UP000250028">
    <property type="component" value="Unassembled WGS sequence"/>
</dbReference>
<evidence type="ECO:0000256" key="1">
    <source>
        <dbReference type="ARBA" id="ARBA00004651"/>
    </source>
</evidence>
<dbReference type="RefSeq" id="WP_109689210.1">
    <property type="nucleotide sequence ID" value="NZ_QGDN01000002.1"/>
</dbReference>
<gene>
    <name evidence="8" type="ORF">SAMN04489750_3747</name>
</gene>
<dbReference type="OrthoDB" id="5243064at2"/>
<keyword evidence="2" id="KW-1003">Cell membrane</keyword>
<evidence type="ECO:0000259" key="7">
    <source>
        <dbReference type="Pfam" id="PF00482"/>
    </source>
</evidence>
<accession>A0A2Y9BMN4</accession>
<evidence type="ECO:0000256" key="4">
    <source>
        <dbReference type="ARBA" id="ARBA00022989"/>
    </source>
</evidence>
<dbReference type="AlphaFoldDB" id="A0A2Y9BMN4"/>
<name>A0A2Y9BMN4_9MICO</name>
<feature type="transmembrane region" description="Helical" evidence="6">
    <location>
        <begin position="126"/>
        <end position="146"/>
    </location>
</feature>
<keyword evidence="4 6" id="KW-1133">Transmembrane helix</keyword>
<feature type="domain" description="Type II secretion system protein GspF" evidence="7">
    <location>
        <begin position="167"/>
        <end position="294"/>
    </location>
</feature>
<dbReference type="Pfam" id="PF00482">
    <property type="entry name" value="T2SSF"/>
    <property type="match status" value="1"/>
</dbReference>
<evidence type="ECO:0000256" key="3">
    <source>
        <dbReference type="ARBA" id="ARBA00022692"/>
    </source>
</evidence>
<feature type="transmembrane region" description="Helical" evidence="6">
    <location>
        <begin position="100"/>
        <end position="120"/>
    </location>
</feature>
<dbReference type="InterPro" id="IPR018076">
    <property type="entry name" value="T2SS_GspF_dom"/>
</dbReference>
<evidence type="ECO:0000256" key="6">
    <source>
        <dbReference type="SAM" id="Phobius"/>
    </source>
</evidence>
<dbReference type="PANTHER" id="PTHR35007">
    <property type="entry name" value="INTEGRAL MEMBRANE PROTEIN-RELATED"/>
    <property type="match status" value="1"/>
</dbReference>
<dbReference type="EMBL" id="UESZ01000002">
    <property type="protein sequence ID" value="SSA58943.1"/>
    <property type="molecule type" value="Genomic_DNA"/>
</dbReference>
<organism evidence="8 9">
    <name type="scientific">Branchiibius hedensis</name>
    <dbReference type="NCBI Taxonomy" id="672460"/>
    <lineage>
        <taxon>Bacteria</taxon>
        <taxon>Bacillati</taxon>
        <taxon>Actinomycetota</taxon>
        <taxon>Actinomycetes</taxon>
        <taxon>Micrococcales</taxon>
        <taxon>Dermacoccaceae</taxon>
        <taxon>Branchiibius</taxon>
    </lineage>
</organism>
<reference evidence="9" key="1">
    <citation type="submission" date="2016-10" db="EMBL/GenBank/DDBJ databases">
        <authorList>
            <person name="Varghese N."/>
            <person name="Submissions S."/>
        </authorList>
    </citation>
    <scope>NUCLEOTIDE SEQUENCE [LARGE SCALE GENOMIC DNA]</scope>
    <source>
        <strain evidence="9">DSM 22951</strain>
    </source>
</reference>
<evidence type="ECO:0000256" key="2">
    <source>
        <dbReference type="ARBA" id="ARBA00022475"/>
    </source>
</evidence>
<keyword evidence="9" id="KW-1185">Reference proteome</keyword>
<feature type="transmembrane region" description="Helical" evidence="6">
    <location>
        <begin position="282"/>
        <end position="301"/>
    </location>
</feature>
<comment type="subcellular location">
    <subcellularLocation>
        <location evidence="1">Cell membrane</location>
        <topology evidence="1">Multi-pass membrane protein</topology>
    </subcellularLocation>
</comment>
<sequence length="304" mass="33013">MITGLQMALAGGGLVGLGLSLLIWRLVPAQPDLGDALERLSPEHVRRTRATEVASPAADSRERLGQWALKTFPAGAWARVPRKELALLRISPTRFYGEKVLFAVVGLITPPLLTVFFTVIGLNLPFVIPVVATVGLAVLMFFLPDYNARDDAKKARDEFNRALGAYIDLVALERNSGSGPRQAMEVAAEVGDSWVFRRLSEELTRSRWSGEAPWEAIRALGHELGLAELEDLADIMRLSGEEGTQIYAQLRARSASMRGAMLNSELAKANEIGERMSIPMSLLGVIFMALLIAPALLRVIGGGS</sequence>
<evidence type="ECO:0000313" key="8">
    <source>
        <dbReference type="EMBL" id="SSA58943.1"/>
    </source>
</evidence>
<keyword evidence="3 6" id="KW-0812">Transmembrane</keyword>
<evidence type="ECO:0000313" key="9">
    <source>
        <dbReference type="Proteomes" id="UP000250028"/>
    </source>
</evidence>
<protein>
    <submittedName>
        <fullName evidence="8">Flp pilus assembly protein TadB</fullName>
    </submittedName>
</protein>
<evidence type="ECO:0000256" key="5">
    <source>
        <dbReference type="ARBA" id="ARBA00023136"/>
    </source>
</evidence>